<keyword evidence="4 6" id="KW-1133">Transmembrane helix</keyword>
<dbReference type="PANTHER" id="PTHR43302">
    <property type="entry name" value="TRANSPORTER ARSB-RELATED"/>
    <property type="match status" value="1"/>
</dbReference>
<evidence type="ECO:0000256" key="7">
    <source>
        <dbReference type="SAM" id="SignalP"/>
    </source>
</evidence>
<dbReference type="GO" id="GO:0015105">
    <property type="term" value="F:arsenite transmembrane transporter activity"/>
    <property type="evidence" value="ECO:0007669"/>
    <property type="project" value="InterPro"/>
</dbReference>
<reference evidence="8" key="1">
    <citation type="journal article" date="2020" name="J. Eukaryot. Microbiol.">
        <title>De novo Sequencing, Assembly and Annotation of the Transcriptome for the Free-Living Testate Amoeba Arcella intermedia.</title>
        <authorList>
            <person name="Ribeiro G.M."/>
            <person name="Porfirio-Sousa A.L."/>
            <person name="Maurer-Alcala X.X."/>
            <person name="Katz L.A."/>
            <person name="Lahr D.J.G."/>
        </authorList>
    </citation>
    <scope>NUCLEOTIDE SEQUENCE</scope>
</reference>
<organism evidence="8">
    <name type="scientific">Arcella intermedia</name>
    <dbReference type="NCBI Taxonomy" id="1963864"/>
    <lineage>
        <taxon>Eukaryota</taxon>
        <taxon>Amoebozoa</taxon>
        <taxon>Tubulinea</taxon>
        <taxon>Elardia</taxon>
        <taxon>Arcellinida</taxon>
        <taxon>Sphaerothecina</taxon>
        <taxon>Arcellidae</taxon>
        <taxon>Arcella</taxon>
    </lineage>
</organism>
<feature type="signal peptide" evidence="7">
    <location>
        <begin position="1"/>
        <end position="18"/>
    </location>
</feature>
<evidence type="ECO:0000256" key="2">
    <source>
        <dbReference type="ARBA" id="ARBA00022475"/>
    </source>
</evidence>
<accession>A0A6B2LNB9</accession>
<dbReference type="EMBL" id="GIBP01009361">
    <property type="protein sequence ID" value="NDV38330.1"/>
    <property type="molecule type" value="Transcribed_RNA"/>
</dbReference>
<feature type="chain" id="PRO_5025480938" description="Citrate transporter-like domain-containing protein" evidence="7">
    <location>
        <begin position="19"/>
        <end position="158"/>
    </location>
</feature>
<keyword evidence="2" id="KW-1003">Cell membrane</keyword>
<sequence length="158" mass="16986">MPWSVIPFLLSTFIIVEALGVAGWNSKLAHLFSLAIGPTDTTTSITVAIFLVGLSSSLISNIIKTQPMTILYTAILSESTFVVGPKVKLASMLSLVIGSNLGPNFTLMGTIAGLMWSRILEKKGYSITYLKFAAYGFTLMPLVVGLACTTLLTEFILF</sequence>
<dbReference type="Pfam" id="PF02040">
    <property type="entry name" value="ArsB"/>
    <property type="match status" value="1"/>
</dbReference>
<comment type="subcellular location">
    <subcellularLocation>
        <location evidence="1">Cell membrane</location>
        <topology evidence="1">Multi-pass membrane protein</topology>
    </subcellularLocation>
</comment>
<keyword evidence="7" id="KW-0732">Signal</keyword>
<keyword evidence="3 6" id="KW-0812">Transmembrane</keyword>
<dbReference type="AlphaFoldDB" id="A0A6B2LNB9"/>
<feature type="transmembrane region" description="Helical" evidence="6">
    <location>
        <begin position="101"/>
        <end position="120"/>
    </location>
</feature>
<evidence type="ECO:0000256" key="5">
    <source>
        <dbReference type="ARBA" id="ARBA00023136"/>
    </source>
</evidence>
<protein>
    <recommendedName>
        <fullName evidence="9">Citrate transporter-like domain-containing protein</fullName>
    </recommendedName>
</protein>
<name>A0A6B2LNB9_9EUKA</name>
<dbReference type="PANTHER" id="PTHR43302:SF5">
    <property type="entry name" value="TRANSPORTER ARSB-RELATED"/>
    <property type="match status" value="1"/>
</dbReference>
<feature type="transmembrane region" description="Helical" evidence="6">
    <location>
        <begin position="132"/>
        <end position="157"/>
    </location>
</feature>
<evidence type="ECO:0000256" key="4">
    <source>
        <dbReference type="ARBA" id="ARBA00022989"/>
    </source>
</evidence>
<keyword evidence="5 6" id="KW-0472">Membrane</keyword>
<feature type="transmembrane region" description="Helical" evidence="6">
    <location>
        <begin position="44"/>
        <end position="63"/>
    </location>
</feature>
<evidence type="ECO:0008006" key="9">
    <source>
        <dbReference type="Google" id="ProtNLM"/>
    </source>
</evidence>
<dbReference type="GO" id="GO:0005886">
    <property type="term" value="C:plasma membrane"/>
    <property type="evidence" value="ECO:0007669"/>
    <property type="project" value="UniProtKB-SubCell"/>
</dbReference>
<evidence type="ECO:0000256" key="3">
    <source>
        <dbReference type="ARBA" id="ARBA00022692"/>
    </source>
</evidence>
<evidence type="ECO:0000313" key="8">
    <source>
        <dbReference type="EMBL" id="NDV38330.1"/>
    </source>
</evidence>
<dbReference type="InterPro" id="IPR000802">
    <property type="entry name" value="Arsenical_pump_ArsB"/>
</dbReference>
<evidence type="ECO:0000256" key="1">
    <source>
        <dbReference type="ARBA" id="ARBA00004651"/>
    </source>
</evidence>
<proteinExistence type="predicted"/>
<evidence type="ECO:0000256" key="6">
    <source>
        <dbReference type="SAM" id="Phobius"/>
    </source>
</evidence>